<dbReference type="Proteomes" id="UP000528286">
    <property type="component" value="Unassembled WGS sequence"/>
</dbReference>
<comment type="caution">
    <text evidence="1">The sequence shown here is derived from an EMBL/GenBank/DDBJ whole genome shotgun (WGS) entry which is preliminary data.</text>
</comment>
<name>A0A7W6J3M5_9HYPH</name>
<dbReference type="RefSeq" id="WP_183365435.1">
    <property type="nucleotide sequence ID" value="NZ_JACIEZ010000002.1"/>
</dbReference>
<evidence type="ECO:0000313" key="1">
    <source>
        <dbReference type="EMBL" id="MBB4064201.1"/>
    </source>
</evidence>
<proteinExistence type="predicted"/>
<gene>
    <name evidence="1" type="ORF">GGR23_001378</name>
</gene>
<evidence type="ECO:0008006" key="3">
    <source>
        <dbReference type="Google" id="ProtNLM"/>
    </source>
</evidence>
<protein>
    <recommendedName>
        <fullName evidence="3">Ferric siderophore reductase C-terminal domain-containing protein</fullName>
    </recommendedName>
</protein>
<evidence type="ECO:0000313" key="2">
    <source>
        <dbReference type="Proteomes" id="UP000528286"/>
    </source>
</evidence>
<accession>A0A7W6J3M5</accession>
<sequence>MALKKDYPVLDLLSGPEEGHALSALADPAHPQWAALLDWQQRLWPGLGPKGEAAMFLNQLGFFIGVALMTAGPRGVGGAETRSASYRLLPPGGSSSAGLVRLHLKVPERGAEEHVVSVLGDPVAGLAVRARMGRGGLWRVLADGIALGLLDCGRRTGRLEEARHLFERIAKQQGSPLANRQLRWPEAEETGLLQRGGCCRIHEAGEPLCPGCVLFRRRG</sequence>
<organism evidence="1 2">
    <name type="scientific">Gellertiella hungarica</name>
    <dbReference type="NCBI Taxonomy" id="1572859"/>
    <lineage>
        <taxon>Bacteria</taxon>
        <taxon>Pseudomonadati</taxon>
        <taxon>Pseudomonadota</taxon>
        <taxon>Alphaproteobacteria</taxon>
        <taxon>Hyphomicrobiales</taxon>
        <taxon>Rhizobiaceae</taxon>
        <taxon>Gellertiella</taxon>
    </lineage>
</organism>
<reference evidence="1 2" key="1">
    <citation type="submission" date="2020-08" db="EMBL/GenBank/DDBJ databases">
        <title>Genomic Encyclopedia of Type Strains, Phase IV (KMG-IV): sequencing the most valuable type-strain genomes for metagenomic binning, comparative biology and taxonomic classification.</title>
        <authorList>
            <person name="Goeker M."/>
        </authorList>
    </citation>
    <scope>NUCLEOTIDE SEQUENCE [LARGE SCALE GENOMIC DNA]</scope>
    <source>
        <strain evidence="1 2">DSM 29853</strain>
    </source>
</reference>
<dbReference type="AlphaFoldDB" id="A0A7W6J3M5"/>
<keyword evidence="2" id="KW-1185">Reference proteome</keyword>
<dbReference type="EMBL" id="JACIEZ010000002">
    <property type="protein sequence ID" value="MBB4064201.1"/>
    <property type="molecule type" value="Genomic_DNA"/>
</dbReference>